<sequence>MKPIYYLTLSILCSGMIACKSNSPQPDETGLSGTWVMFQRQPREVSTDSPKPFPSSSQQTITFTYPHQLSTDVVDDSTLAMATYFQIAGGTGIVGPYLLVKKNADSVTGHTFYYNFSGKADTLRLFEFGQPKGYQYGFRRL</sequence>
<evidence type="ECO:0000313" key="1">
    <source>
        <dbReference type="EMBL" id="SFE07898.1"/>
    </source>
</evidence>
<dbReference type="EMBL" id="FOLQ01000010">
    <property type="protein sequence ID" value="SFE07898.1"/>
    <property type="molecule type" value="Genomic_DNA"/>
</dbReference>
<reference evidence="1 2" key="1">
    <citation type="submission" date="2016-10" db="EMBL/GenBank/DDBJ databases">
        <authorList>
            <person name="de Groot N.N."/>
        </authorList>
    </citation>
    <scope>NUCLEOTIDE SEQUENCE [LARGE SCALE GENOMIC DNA]</scope>
    <source>
        <strain evidence="1 2">DSM 26130</strain>
    </source>
</reference>
<dbReference type="PROSITE" id="PS51257">
    <property type="entry name" value="PROKAR_LIPOPROTEIN"/>
    <property type="match status" value="1"/>
</dbReference>
<accession>A0A1I1XMP6</accession>
<dbReference type="STRING" id="662367.SAMN05216167_11036"/>
<dbReference type="RefSeq" id="WP_093830253.1">
    <property type="nucleotide sequence ID" value="NZ_FOLQ01000010.1"/>
</dbReference>
<name>A0A1I1XMP6_9BACT</name>
<proteinExistence type="predicted"/>
<protein>
    <submittedName>
        <fullName evidence="1">Uncharacterized protein</fullName>
    </submittedName>
</protein>
<gene>
    <name evidence="1" type="ORF">SAMN05216167_11036</name>
</gene>
<evidence type="ECO:0000313" key="2">
    <source>
        <dbReference type="Proteomes" id="UP000198598"/>
    </source>
</evidence>
<organism evidence="1 2">
    <name type="scientific">Spirosoma endophyticum</name>
    <dbReference type="NCBI Taxonomy" id="662367"/>
    <lineage>
        <taxon>Bacteria</taxon>
        <taxon>Pseudomonadati</taxon>
        <taxon>Bacteroidota</taxon>
        <taxon>Cytophagia</taxon>
        <taxon>Cytophagales</taxon>
        <taxon>Cytophagaceae</taxon>
        <taxon>Spirosoma</taxon>
    </lineage>
</organism>
<keyword evidence="2" id="KW-1185">Reference proteome</keyword>
<dbReference type="Proteomes" id="UP000198598">
    <property type="component" value="Unassembled WGS sequence"/>
</dbReference>
<dbReference type="AlphaFoldDB" id="A0A1I1XMP6"/>